<dbReference type="GO" id="GO:0016301">
    <property type="term" value="F:kinase activity"/>
    <property type="evidence" value="ECO:0007669"/>
    <property type="project" value="UniProtKB-KW"/>
</dbReference>
<comment type="caution">
    <text evidence="2">The sequence shown here is derived from an EMBL/GenBank/DDBJ whole genome shotgun (WGS) entry which is preliminary data.</text>
</comment>
<organism evidence="2 3">
    <name type="scientific">Chionoecetes opilio</name>
    <name type="common">Atlantic snow crab</name>
    <name type="synonym">Cancer opilio</name>
    <dbReference type="NCBI Taxonomy" id="41210"/>
    <lineage>
        <taxon>Eukaryota</taxon>
        <taxon>Metazoa</taxon>
        <taxon>Ecdysozoa</taxon>
        <taxon>Arthropoda</taxon>
        <taxon>Crustacea</taxon>
        <taxon>Multicrustacea</taxon>
        <taxon>Malacostraca</taxon>
        <taxon>Eumalacostraca</taxon>
        <taxon>Eucarida</taxon>
        <taxon>Decapoda</taxon>
        <taxon>Pleocyemata</taxon>
        <taxon>Brachyura</taxon>
        <taxon>Eubrachyura</taxon>
        <taxon>Majoidea</taxon>
        <taxon>Majidae</taxon>
        <taxon>Chionoecetes</taxon>
    </lineage>
</organism>
<gene>
    <name evidence="2" type="primary">ATM</name>
    <name evidence="2" type="ORF">GWK47_010283</name>
</gene>
<keyword evidence="2" id="KW-0808">Transferase</keyword>
<dbReference type="EMBL" id="JACEEZ010019054">
    <property type="protein sequence ID" value="KAG0716186.1"/>
    <property type="molecule type" value="Genomic_DNA"/>
</dbReference>
<keyword evidence="2" id="KW-0418">Kinase</keyword>
<proteinExistence type="predicted"/>
<feature type="domain" description="PIK-related kinase FAT" evidence="1">
    <location>
        <begin position="39"/>
        <end position="176"/>
    </location>
</feature>
<protein>
    <submittedName>
        <fullName evidence="2">Serine-protein kinase ATM</fullName>
    </submittedName>
</protein>
<dbReference type="AlphaFoldDB" id="A0A8J4Y3N2"/>
<keyword evidence="3" id="KW-1185">Reference proteome</keyword>
<evidence type="ECO:0000313" key="3">
    <source>
        <dbReference type="Proteomes" id="UP000770661"/>
    </source>
</evidence>
<evidence type="ECO:0000259" key="1">
    <source>
        <dbReference type="Pfam" id="PF02259"/>
    </source>
</evidence>
<accession>A0A8J4Y3N2</accession>
<reference evidence="2" key="1">
    <citation type="submission" date="2020-07" db="EMBL/GenBank/DDBJ databases">
        <title>The High-quality genome of the commercially important snow crab, Chionoecetes opilio.</title>
        <authorList>
            <person name="Jeong J.-H."/>
            <person name="Ryu S."/>
        </authorList>
    </citation>
    <scope>NUCLEOTIDE SEQUENCE</scope>
    <source>
        <strain evidence="2">MADBK_172401_WGS</strain>
        <tissue evidence="2">Digestive gland</tissue>
    </source>
</reference>
<dbReference type="InterPro" id="IPR003151">
    <property type="entry name" value="PIK-rel_kinase_FAT"/>
</dbReference>
<dbReference type="Pfam" id="PF02259">
    <property type="entry name" value="FAT"/>
    <property type="match status" value="1"/>
</dbReference>
<dbReference type="Proteomes" id="UP000770661">
    <property type="component" value="Unassembled WGS sequence"/>
</dbReference>
<name>A0A8J4Y3N2_CHIOP</name>
<evidence type="ECO:0000313" key="2">
    <source>
        <dbReference type="EMBL" id="KAG0716186.1"/>
    </source>
</evidence>
<sequence length="208" mass="22511">MCDASHRPAGLRDALASLGLYNTLAGVLHSPQPGGVQWEAAWRLCRWEEDGGPGVARGVGEGGLQQHVFGALRCLHHQDLQALHQHTTTARRTITHTLSLGRAESTSLVQPILTKLQVLNEIEEAAQCLAHLTSPERVRGCALDLEAGWRAKEDMGCVKYKHKEEVMAARVSILKALTGGCQEELQGILHRTLVGVGGCVCVCVRECV</sequence>